<evidence type="ECO:0000313" key="1">
    <source>
        <dbReference type="EMBL" id="PWN20684.1"/>
    </source>
</evidence>
<protein>
    <submittedName>
        <fullName evidence="1">Uncharacterized protein</fullName>
    </submittedName>
</protein>
<accession>A0A316U763</accession>
<dbReference type="GeneID" id="37016681"/>
<dbReference type="RefSeq" id="XP_025347844.1">
    <property type="nucleotide sequence ID" value="XM_025494947.1"/>
</dbReference>
<proteinExistence type="predicted"/>
<name>A0A316U763_9BASI</name>
<dbReference type="OrthoDB" id="2554395at2759"/>
<evidence type="ECO:0000313" key="2">
    <source>
        <dbReference type="Proteomes" id="UP000245942"/>
    </source>
</evidence>
<reference evidence="1 2" key="1">
    <citation type="journal article" date="2018" name="Mol. Biol. Evol.">
        <title>Broad Genomic Sampling Reveals a Smut Pathogenic Ancestry of the Fungal Clade Ustilaginomycotina.</title>
        <authorList>
            <person name="Kijpornyongpan T."/>
            <person name="Mondo S.J."/>
            <person name="Barry K."/>
            <person name="Sandor L."/>
            <person name="Lee J."/>
            <person name="Lipzen A."/>
            <person name="Pangilinan J."/>
            <person name="LaButti K."/>
            <person name="Hainaut M."/>
            <person name="Henrissat B."/>
            <person name="Grigoriev I.V."/>
            <person name="Spatafora J.W."/>
            <person name="Aime M.C."/>
        </authorList>
    </citation>
    <scope>NUCLEOTIDE SEQUENCE [LARGE SCALE GENOMIC DNA]</scope>
    <source>
        <strain evidence="1 2">MCA 4718</strain>
    </source>
</reference>
<dbReference type="AlphaFoldDB" id="A0A316U763"/>
<dbReference type="EMBL" id="KZ819327">
    <property type="protein sequence ID" value="PWN20684.1"/>
    <property type="molecule type" value="Genomic_DNA"/>
</dbReference>
<organism evidence="1 2">
    <name type="scientific">Pseudomicrostroma glucosiphilum</name>
    <dbReference type="NCBI Taxonomy" id="1684307"/>
    <lineage>
        <taxon>Eukaryota</taxon>
        <taxon>Fungi</taxon>
        <taxon>Dikarya</taxon>
        <taxon>Basidiomycota</taxon>
        <taxon>Ustilaginomycotina</taxon>
        <taxon>Exobasidiomycetes</taxon>
        <taxon>Microstromatales</taxon>
        <taxon>Microstromatales incertae sedis</taxon>
        <taxon>Pseudomicrostroma</taxon>
    </lineage>
</organism>
<sequence length="401" mass="45184">MTDRVVPRDLPAELLQLVAHHLVPPLSHSKPFEVVHDTTYAASLSPDSRSFSALVTLSSLSAALRRLLCPLLWQEVLIHRPDRLGKLRSIMEYYQRLASSVSEIDRFLYPLPLVRCLKVIMPDRYLSLDQEILRHLFRSGMNPANGLHTLEWDAEVLPSPMIWRMLGTPEKPHGLEAMLAERKGRTMSREQIREIAIDADGSTMTMFHPRLGPRIPDTGNDLDTTINMLRLDSTERPNSGTTLLHDVDLIERGVFDELEDLDVFAVTPEFPLWIGLRKAGRRLKRLRLILDINSSFGNFDRLFRELAEGEAGESTNSAPGDLTAPHEAASSYPSCGAFPELVSLFVEPLPQENTAPSFPRFLDTCPKLRFLNGRRVDGLARTGSAEIFSFNPDQRSGAFFY</sequence>
<dbReference type="Proteomes" id="UP000245942">
    <property type="component" value="Unassembled WGS sequence"/>
</dbReference>
<keyword evidence="2" id="KW-1185">Reference proteome</keyword>
<gene>
    <name evidence="1" type="ORF">BCV69DRAFT_312636</name>
</gene>